<dbReference type="EMBL" id="JAENIM010000041">
    <property type="protein sequence ID" value="MBK1791773.1"/>
    <property type="molecule type" value="Genomic_DNA"/>
</dbReference>
<name>A0A8J7MIU5_9BACT</name>
<feature type="transmembrane region" description="Helical" evidence="1">
    <location>
        <begin position="979"/>
        <end position="996"/>
    </location>
</feature>
<proteinExistence type="predicted"/>
<dbReference type="PRINTS" id="PR00702">
    <property type="entry name" value="ACRIFLAVINRP"/>
</dbReference>
<dbReference type="Pfam" id="PF00873">
    <property type="entry name" value="ACR_tran"/>
    <property type="match status" value="1"/>
</dbReference>
<evidence type="ECO:0000313" key="3">
    <source>
        <dbReference type="Proteomes" id="UP000624703"/>
    </source>
</evidence>
<dbReference type="Gene3D" id="3.30.70.1320">
    <property type="entry name" value="Multidrug efflux transporter AcrB pore domain like"/>
    <property type="match status" value="1"/>
</dbReference>
<dbReference type="Gene3D" id="3.30.70.1430">
    <property type="entry name" value="Multidrug efflux transporter AcrB pore domain"/>
    <property type="match status" value="2"/>
</dbReference>
<keyword evidence="3" id="KW-1185">Reference proteome</keyword>
<feature type="transmembrane region" description="Helical" evidence="1">
    <location>
        <begin position="394"/>
        <end position="413"/>
    </location>
</feature>
<keyword evidence="1" id="KW-1133">Transmembrane helix</keyword>
<feature type="transmembrane region" description="Helical" evidence="1">
    <location>
        <begin position="547"/>
        <end position="564"/>
    </location>
</feature>
<keyword evidence="1" id="KW-0812">Transmembrane</keyword>
<feature type="transmembrane region" description="Helical" evidence="1">
    <location>
        <begin position="339"/>
        <end position="358"/>
    </location>
</feature>
<evidence type="ECO:0000313" key="2">
    <source>
        <dbReference type="EMBL" id="MBK1791773.1"/>
    </source>
</evidence>
<sequence length="1057" mass="116040">MKNNDPELKGFTAWFAQNSVVANILMLAILAWGGFTLATVRKEVFPSFVAETVTVEVPFQGGTPEDVEKGVSIKIEESLESVQGIDHISSKSTESGSTVTIDALENYPLKTLLDDVKIQVDAISSFPEQAEKPIIAERKRDHSVMWVEIHGPAGEAELKEIARNLRDQLLMQDGISRVDTSGTRDYEISIEPSEDKLRAYNLTFDEVADAVSQNSFDLGAGVIRSKRGEISLRTRSQAYNTNDFATIPLRTNNDGTRIYLRDVADIRDGFVDQEALSRFNGDPTASLQIITEGNDDIIVASDQAKALLEEYRKTASLPEGVQITAWSDESRTIKGRLSLLANNGILGILLVLVVLMLFLNFRLAFWVALGIPISLAGALALFPLDMFDLSLNQLTSFAFIIVLGIVVDDAIVIGESVYSEKEKQKDCNKGLAPLRGTVRGVNKVIVPAIFGVLTTIAAFLPLTTVSGRMGNVFGTIATAVIFCLIFSVVESKLILPAHLAHIDVHKKPTNFISKLWVRFQKKIAGGLAWVIRKIYQPTLRFLMKGRYMVTAAFIAVFILVASLLPSGQLRFVFFPDILRDNMSANLELEEGLPVSYLHEQSEAIGKAILEVGEDFEKSTGHNPVTGVQISASSDTKSSVAVELSPSEMRTTGTDEIVNAWRSKVKGIAGAKGLTFSGKAGPPGDSLVIQLRSDDLDALQVAANDLKEVIKTYPGVEDVQDTFSAGKPEITIDVTPEGEAAGFAQRDLTTNIRDGFFGREAQRIQRGRDEVKVMVRYPIEDRENIETMRDMRVRSADGRAMPFGLIASTEYGEGLAEIERYDNQRIVSVKGEIDKAVTSDEVILKRLQDEYFDEFLSTHPLVSINLSGEAEQREKSMRSLQIGFIVSLVLIYILLAIPLKAYVKPLAIMSVIPFGIIGALLGHYIVGIPVSILSMFGILALSGVVVNDSLVFIHRIDDLAGDYDKEEDSIVQAGGERFRAIMLTSITTFVGLAPLLLETAVQAQFLKPMAVSLGFGVLFATLITLYLLPMLLLIGRDIRVLYQNSWLDIKSLMQKKSS</sequence>
<feature type="transmembrane region" description="Helical" evidence="1">
    <location>
        <begin position="472"/>
        <end position="495"/>
    </location>
</feature>
<dbReference type="Gene3D" id="1.20.1640.10">
    <property type="entry name" value="Multidrug efflux transporter AcrB transmembrane domain"/>
    <property type="match status" value="2"/>
</dbReference>
<dbReference type="SUPFAM" id="SSF82866">
    <property type="entry name" value="Multidrug efflux transporter AcrB transmembrane domain"/>
    <property type="match status" value="2"/>
</dbReference>
<feature type="transmembrane region" description="Helical" evidence="1">
    <location>
        <begin position="1008"/>
        <end position="1033"/>
    </location>
</feature>
<evidence type="ECO:0000256" key="1">
    <source>
        <dbReference type="SAM" id="Phobius"/>
    </source>
</evidence>
<organism evidence="2 3">
    <name type="scientific">Persicirhabdus sediminis</name>
    <dbReference type="NCBI Taxonomy" id="454144"/>
    <lineage>
        <taxon>Bacteria</taxon>
        <taxon>Pseudomonadati</taxon>
        <taxon>Verrucomicrobiota</taxon>
        <taxon>Verrucomicrobiia</taxon>
        <taxon>Verrucomicrobiales</taxon>
        <taxon>Verrucomicrobiaceae</taxon>
        <taxon>Persicirhabdus</taxon>
    </lineage>
</organism>
<comment type="caution">
    <text evidence="2">The sequence shown here is derived from an EMBL/GenBank/DDBJ whole genome shotgun (WGS) entry which is preliminary data.</text>
</comment>
<keyword evidence="1" id="KW-0472">Membrane</keyword>
<feature type="transmembrane region" description="Helical" evidence="1">
    <location>
        <begin position="444"/>
        <end position="465"/>
    </location>
</feature>
<feature type="transmembrane region" description="Helical" evidence="1">
    <location>
        <begin position="364"/>
        <end position="382"/>
    </location>
</feature>
<feature type="transmembrane region" description="Helical" evidence="1">
    <location>
        <begin position="905"/>
        <end position="925"/>
    </location>
</feature>
<dbReference type="PANTHER" id="PTHR32063">
    <property type="match status" value="1"/>
</dbReference>
<dbReference type="InterPro" id="IPR001036">
    <property type="entry name" value="Acrflvin-R"/>
</dbReference>
<feature type="transmembrane region" description="Helical" evidence="1">
    <location>
        <begin position="931"/>
        <end position="952"/>
    </location>
</feature>
<dbReference type="RefSeq" id="WP_200311792.1">
    <property type="nucleotide sequence ID" value="NZ_JAENIM010000041.1"/>
</dbReference>
<dbReference type="SUPFAM" id="SSF82714">
    <property type="entry name" value="Multidrug efflux transporter AcrB TolC docking domain, DN and DC subdomains"/>
    <property type="match status" value="2"/>
</dbReference>
<dbReference type="Gene3D" id="3.30.70.1440">
    <property type="entry name" value="Multidrug efflux transporter AcrB pore domain"/>
    <property type="match status" value="1"/>
</dbReference>
<feature type="transmembrane region" description="Helical" evidence="1">
    <location>
        <begin position="879"/>
        <end position="898"/>
    </location>
</feature>
<dbReference type="SUPFAM" id="SSF82693">
    <property type="entry name" value="Multidrug efflux transporter AcrB pore domain, PN1, PN2, PC1 and PC2 subdomains"/>
    <property type="match status" value="2"/>
</dbReference>
<dbReference type="GO" id="GO:0042910">
    <property type="term" value="F:xenobiotic transmembrane transporter activity"/>
    <property type="evidence" value="ECO:0007669"/>
    <property type="project" value="TreeGrafter"/>
</dbReference>
<reference evidence="2" key="1">
    <citation type="submission" date="2021-01" db="EMBL/GenBank/DDBJ databases">
        <title>Modified the classification status of verrucomicrobia.</title>
        <authorList>
            <person name="Feng X."/>
        </authorList>
    </citation>
    <scope>NUCLEOTIDE SEQUENCE</scope>
    <source>
        <strain evidence="2">_KCTC 22039</strain>
    </source>
</reference>
<dbReference type="Gene3D" id="3.30.2090.10">
    <property type="entry name" value="Multidrug efflux transporter AcrB TolC docking domain, DN and DC subdomains"/>
    <property type="match status" value="2"/>
</dbReference>
<accession>A0A8J7MIU5</accession>
<dbReference type="Proteomes" id="UP000624703">
    <property type="component" value="Unassembled WGS sequence"/>
</dbReference>
<gene>
    <name evidence="2" type="ORF">JIN82_11480</name>
</gene>
<dbReference type="InterPro" id="IPR027463">
    <property type="entry name" value="AcrB_DN_DC_subdom"/>
</dbReference>
<dbReference type="AlphaFoldDB" id="A0A8J7MIU5"/>
<dbReference type="PANTHER" id="PTHR32063:SF33">
    <property type="entry name" value="RND SUPERFAMILY EFFLUX PUMP PERMEASE COMPONENT"/>
    <property type="match status" value="1"/>
</dbReference>
<protein>
    <submittedName>
        <fullName evidence="2">Efflux RND transporter permease subunit</fullName>
    </submittedName>
</protein>
<feature type="transmembrane region" description="Helical" evidence="1">
    <location>
        <begin position="20"/>
        <end position="40"/>
    </location>
</feature>
<dbReference type="GO" id="GO:0005886">
    <property type="term" value="C:plasma membrane"/>
    <property type="evidence" value="ECO:0007669"/>
    <property type="project" value="TreeGrafter"/>
</dbReference>